<reference evidence="2" key="1">
    <citation type="journal article" name="Front. Microbiol.">
        <title>Comparative Mitogenome Analysis Reveals Mitochondrial Genome Differentiation in Ectomycorrhizal and Asymbiotic Amanita Species.</title>
        <authorList>
            <person name="Li Q."/>
            <person name="He X."/>
            <person name="Ren Y."/>
            <person name="Xiong C."/>
            <person name="Jin X."/>
            <person name="Peng L."/>
            <person name="Huang W."/>
        </authorList>
    </citation>
    <scope>NUCLEOTIDE SEQUENCE</scope>
</reference>
<keyword evidence="1" id="KW-1133">Transmembrane helix</keyword>
<dbReference type="RefSeq" id="YP_009710651.1">
    <property type="nucleotide sequence ID" value="NC_045198.1"/>
</dbReference>
<dbReference type="EMBL" id="MK993558">
    <property type="protein sequence ID" value="QFZ98600.1"/>
    <property type="molecule type" value="Genomic_DNA"/>
</dbReference>
<dbReference type="AlphaFoldDB" id="A0A5Q0N2R7"/>
<keyword evidence="2" id="KW-0496">Mitochondrion</keyword>
<protein>
    <submittedName>
        <fullName evidence="2">Uncharacterized protein</fullName>
    </submittedName>
</protein>
<keyword evidence="1" id="KW-0812">Transmembrane</keyword>
<evidence type="ECO:0000313" key="2">
    <source>
        <dbReference type="EMBL" id="QFZ98600.1"/>
    </source>
</evidence>
<gene>
    <name evidence="2" type="primary">orf241</name>
</gene>
<geneLocation type="mitochondrion" evidence="2"/>
<name>A0A5Q0N2R7_9AGAR</name>
<feature type="transmembrane region" description="Helical" evidence="1">
    <location>
        <begin position="168"/>
        <end position="194"/>
    </location>
</feature>
<sequence length="241" mass="27776">MLRNTLKDCLKVLVGGGTLLTYVSFYNSIKDKALQERADLLQSSKDELAAKLKNKQLDETHSELVKVKIEALKNQLLEVNKSGEYEIKIISKIDANDPNALSNIKHHVDNLTRDTKKGNEILDKIIDTLNSKNQFWDGSIDSIKDIIKSWSEMLSTLNITELGALTHLLSAVFILFCLFTIIGIVYSEFLLSYFKLEVKYPRLGRFLKIRKMFQQYYLFINFMFIIITLLAIIFINIQILF</sequence>
<evidence type="ECO:0000256" key="1">
    <source>
        <dbReference type="SAM" id="Phobius"/>
    </source>
</evidence>
<keyword evidence="1" id="KW-0472">Membrane</keyword>
<feature type="transmembrane region" description="Helical" evidence="1">
    <location>
        <begin position="215"/>
        <end position="239"/>
    </location>
</feature>
<dbReference type="GeneID" id="42437788"/>
<organism evidence="2">
    <name type="scientific">Amanita inopinata</name>
    <dbReference type="NCBI Taxonomy" id="933333"/>
    <lineage>
        <taxon>Eukaryota</taxon>
        <taxon>Fungi</taxon>
        <taxon>Dikarya</taxon>
        <taxon>Basidiomycota</taxon>
        <taxon>Agaricomycotina</taxon>
        <taxon>Agaricomycetes</taxon>
        <taxon>Agaricomycetidae</taxon>
        <taxon>Agaricales</taxon>
        <taxon>Pluteineae</taxon>
        <taxon>Amanitaceae</taxon>
        <taxon>Amanita</taxon>
    </lineage>
</organism>
<proteinExistence type="predicted"/>
<accession>A0A5Q0N2R7</accession>